<evidence type="ECO:0000256" key="8">
    <source>
        <dbReference type="ARBA" id="ARBA00083882"/>
    </source>
</evidence>
<feature type="domain" description="AMP-binding enzyme C-terminal" evidence="10">
    <location>
        <begin position="432"/>
        <end position="507"/>
    </location>
</feature>
<dbReference type="AlphaFoldDB" id="A0A7I7YUD9"/>
<evidence type="ECO:0000256" key="5">
    <source>
        <dbReference type="ARBA" id="ARBA00069710"/>
    </source>
</evidence>
<dbReference type="GO" id="GO:0031956">
    <property type="term" value="F:medium-chain fatty acid-CoA ligase activity"/>
    <property type="evidence" value="ECO:0007669"/>
    <property type="project" value="TreeGrafter"/>
</dbReference>
<gene>
    <name evidence="11" type="primary">fadD</name>
    <name evidence="11" type="ORF">MPRM_27770</name>
</gene>
<evidence type="ECO:0000313" key="11">
    <source>
        <dbReference type="EMBL" id="BBZ45496.1"/>
    </source>
</evidence>
<dbReference type="Proteomes" id="UP000467105">
    <property type="component" value="Chromosome"/>
</dbReference>
<feature type="domain" description="AMP-dependent synthetase/ligase" evidence="9">
    <location>
        <begin position="30"/>
        <end position="381"/>
    </location>
</feature>
<keyword evidence="2 11" id="KW-0436">Ligase</keyword>
<dbReference type="InterPro" id="IPR042099">
    <property type="entry name" value="ANL_N_sf"/>
</dbReference>
<dbReference type="EMBL" id="AP022614">
    <property type="protein sequence ID" value="BBZ45496.1"/>
    <property type="molecule type" value="Genomic_DNA"/>
</dbReference>
<sequence length="520" mass="55589">MFLGTALEAGTPLDPQRQNMTGLSANLVASMQRDPDRVALRCDDLQFTFAEFHAAASRVATLLEQAGIEPGDRVGVMLPNTPAFAIVFYGIIYRGAVGVPMNPLLKAREVSYYLSNSGAKALFGTPGFAGEASAGAQETGSEFWIVDDAGLMELIADLPPQDAPVERGHDDVAVILHTSGTTGRPKGAMLTHGNLGRNAEVSVRTLVETGPDDVVMGCLPLFHVFGLTCGLNGAVLAGSTLTLISRFDPRKALEVIERDAVTVFEGVPTMYSALLSVADQAAAKATRTLRVCVSGGAAMPVQVLSDFEKAFGCTVLEGYGLSESSPAAAFNHPHRERRVGSIGTPIEGVQMRVVDLDGLEVPQGNTGEIQIRGHNVMKGYWNLPDATKATITPDGWLATGDVGRIDEDGYFYIVDRTKDMIIRGGYNVYPREIEEVLYEHPAVAEAAVIGVPHDSLGEEVGAAVALKKDAAATPDELRDYVKARVAAYKYPRKVWLVDELPKGPTGKVQKRDIIVPEGTQ</sequence>
<reference evidence="11 12" key="1">
    <citation type="journal article" date="2019" name="Emerg. Microbes Infect.">
        <title>Comprehensive subspecies identification of 175 nontuberculous mycobacteria species based on 7547 genomic profiles.</title>
        <authorList>
            <person name="Matsumoto Y."/>
            <person name="Kinjo T."/>
            <person name="Motooka D."/>
            <person name="Nabeya D."/>
            <person name="Jung N."/>
            <person name="Uechi K."/>
            <person name="Horii T."/>
            <person name="Iida T."/>
            <person name="Fujita J."/>
            <person name="Nakamura S."/>
        </authorList>
    </citation>
    <scope>NUCLEOTIDE SEQUENCE [LARGE SCALE GENOMIC DNA]</scope>
    <source>
        <strain evidence="11 12">JCM 14742</strain>
    </source>
</reference>
<dbReference type="InterPro" id="IPR020845">
    <property type="entry name" value="AMP-binding_CS"/>
</dbReference>
<dbReference type="FunFam" id="3.30.300.30:FF:000008">
    <property type="entry name" value="2,3-dihydroxybenzoate-AMP ligase"/>
    <property type="match status" value="1"/>
</dbReference>
<comment type="catalytic activity">
    <reaction evidence="4">
        <text>a long-chain fatty acid + ATP + CoA = a long-chain fatty acyl-CoA + AMP + diphosphate</text>
        <dbReference type="Rhea" id="RHEA:15421"/>
        <dbReference type="ChEBI" id="CHEBI:30616"/>
        <dbReference type="ChEBI" id="CHEBI:33019"/>
        <dbReference type="ChEBI" id="CHEBI:57287"/>
        <dbReference type="ChEBI" id="CHEBI:57560"/>
        <dbReference type="ChEBI" id="CHEBI:83139"/>
        <dbReference type="ChEBI" id="CHEBI:456215"/>
        <dbReference type="EC" id="6.2.1.3"/>
    </reaction>
</comment>
<name>A0A7I7YUD9_9MYCO</name>
<dbReference type="InterPro" id="IPR000873">
    <property type="entry name" value="AMP-dep_synth/lig_dom"/>
</dbReference>
<evidence type="ECO:0000256" key="2">
    <source>
        <dbReference type="ARBA" id="ARBA00022598"/>
    </source>
</evidence>
<protein>
    <recommendedName>
        <fullName evidence="5">Long-chain-fatty-acid--CoA ligase FadD13</fullName>
        <ecNumber evidence="3">6.2.1.3</ecNumber>
    </recommendedName>
    <alternativeName>
        <fullName evidence="6">Fatty acyl-CoA ligase</fullName>
    </alternativeName>
    <alternativeName>
        <fullName evidence="8">Fatty acyl-CoA synthetase</fullName>
    </alternativeName>
    <alternativeName>
        <fullName evidence="7">Very-long-chain fatty-acyl-CoA synthetase</fullName>
    </alternativeName>
</protein>
<dbReference type="InterPro" id="IPR025110">
    <property type="entry name" value="AMP-bd_C"/>
</dbReference>
<dbReference type="Gene3D" id="3.40.50.12780">
    <property type="entry name" value="N-terminal domain of ligase-like"/>
    <property type="match status" value="1"/>
</dbReference>
<dbReference type="Pfam" id="PF00501">
    <property type="entry name" value="AMP-binding"/>
    <property type="match status" value="1"/>
</dbReference>
<evidence type="ECO:0000256" key="1">
    <source>
        <dbReference type="ARBA" id="ARBA00006432"/>
    </source>
</evidence>
<dbReference type="PROSITE" id="PS00455">
    <property type="entry name" value="AMP_BINDING"/>
    <property type="match status" value="1"/>
</dbReference>
<evidence type="ECO:0000256" key="3">
    <source>
        <dbReference type="ARBA" id="ARBA00026121"/>
    </source>
</evidence>
<dbReference type="CDD" id="cd05936">
    <property type="entry name" value="FC-FACS_FadD_like"/>
    <property type="match status" value="1"/>
</dbReference>
<evidence type="ECO:0000313" key="12">
    <source>
        <dbReference type="Proteomes" id="UP000467105"/>
    </source>
</evidence>
<dbReference type="NCBIfam" id="NF004837">
    <property type="entry name" value="PRK06187.1"/>
    <property type="match status" value="1"/>
</dbReference>
<dbReference type="InterPro" id="IPR045851">
    <property type="entry name" value="AMP-bd_C_sf"/>
</dbReference>
<dbReference type="PANTHER" id="PTHR43201">
    <property type="entry name" value="ACYL-COA SYNTHETASE"/>
    <property type="match status" value="1"/>
</dbReference>
<evidence type="ECO:0000259" key="10">
    <source>
        <dbReference type="Pfam" id="PF13193"/>
    </source>
</evidence>
<dbReference type="PANTHER" id="PTHR43201:SF5">
    <property type="entry name" value="MEDIUM-CHAIN ACYL-COA LIGASE ACSF2, MITOCHONDRIAL"/>
    <property type="match status" value="1"/>
</dbReference>
<dbReference type="Gene3D" id="3.30.300.30">
    <property type="match status" value="1"/>
</dbReference>
<organism evidence="11 12">
    <name type="scientific">Mycobacterium parmense</name>
    <dbReference type="NCBI Taxonomy" id="185642"/>
    <lineage>
        <taxon>Bacteria</taxon>
        <taxon>Bacillati</taxon>
        <taxon>Actinomycetota</taxon>
        <taxon>Actinomycetes</taxon>
        <taxon>Mycobacteriales</taxon>
        <taxon>Mycobacteriaceae</taxon>
        <taxon>Mycobacterium</taxon>
        <taxon>Mycobacterium simiae complex</taxon>
    </lineage>
</organism>
<dbReference type="GO" id="GO:0004467">
    <property type="term" value="F:long-chain fatty acid-CoA ligase activity"/>
    <property type="evidence" value="ECO:0007669"/>
    <property type="project" value="UniProtKB-EC"/>
</dbReference>
<proteinExistence type="inferred from homology"/>
<accession>A0A7I7YUD9</accession>
<evidence type="ECO:0000256" key="6">
    <source>
        <dbReference type="ARBA" id="ARBA00076959"/>
    </source>
</evidence>
<evidence type="ECO:0000256" key="4">
    <source>
        <dbReference type="ARBA" id="ARBA00036813"/>
    </source>
</evidence>
<dbReference type="Pfam" id="PF13193">
    <property type="entry name" value="AMP-binding_C"/>
    <property type="match status" value="1"/>
</dbReference>
<dbReference type="EC" id="6.2.1.3" evidence="3"/>
<comment type="similarity">
    <text evidence="1">Belongs to the ATP-dependent AMP-binding enzyme family.</text>
</comment>
<dbReference type="SUPFAM" id="SSF56801">
    <property type="entry name" value="Acetyl-CoA synthetase-like"/>
    <property type="match status" value="1"/>
</dbReference>
<evidence type="ECO:0000256" key="7">
    <source>
        <dbReference type="ARBA" id="ARBA00080667"/>
    </source>
</evidence>
<evidence type="ECO:0000259" key="9">
    <source>
        <dbReference type="Pfam" id="PF00501"/>
    </source>
</evidence>
<keyword evidence="12" id="KW-1185">Reference proteome</keyword>